<evidence type="ECO:0000313" key="3">
    <source>
        <dbReference type="Proteomes" id="UP001362999"/>
    </source>
</evidence>
<gene>
    <name evidence="2" type="ORF">R3P38DRAFT_3225835</name>
</gene>
<sequence>MLEMYHLPLPTHSELFAEALRSPDTVDESDLARWKNEPPFEEDEDSSDPDSAAYLRFTNSLVDVLHGVRLREQNRRDAELREEIQSNGREHLFRRLQQDVLKKRAAWCRVEEIERTGIYHPSHQPREFAMLKHYIQWLGRSICHLYYLYSTSD</sequence>
<dbReference type="AlphaFoldDB" id="A0AAV9ZUL1"/>
<organism evidence="2 3">
    <name type="scientific">Favolaschia claudopus</name>
    <dbReference type="NCBI Taxonomy" id="2862362"/>
    <lineage>
        <taxon>Eukaryota</taxon>
        <taxon>Fungi</taxon>
        <taxon>Dikarya</taxon>
        <taxon>Basidiomycota</taxon>
        <taxon>Agaricomycotina</taxon>
        <taxon>Agaricomycetes</taxon>
        <taxon>Agaricomycetidae</taxon>
        <taxon>Agaricales</taxon>
        <taxon>Marasmiineae</taxon>
        <taxon>Mycenaceae</taxon>
        <taxon>Favolaschia</taxon>
    </lineage>
</organism>
<proteinExistence type="predicted"/>
<evidence type="ECO:0000256" key="1">
    <source>
        <dbReference type="SAM" id="MobiDB-lite"/>
    </source>
</evidence>
<keyword evidence="3" id="KW-1185">Reference proteome</keyword>
<dbReference type="Proteomes" id="UP001362999">
    <property type="component" value="Unassembled WGS sequence"/>
</dbReference>
<protein>
    <submittedName>
        <fullName evidence="2">Uncharacterized protein</fullName>
    </submittedName>
</protein>
<dbReference type="EMBL" id="JAWWNJ010000110">
    <property type="protein sequence ID" value="KAK6992440.1"/>
    <property type="molecule type" value="Genomic_DNA"/>
</dbReference>
<reference evidence="2 3" key="1">
    <citation type="journal article" date="2024" name="J Genomics">
        <title>Draft genome sequencing and assembly of Favolaschia claudopus CIRM-BRFM 2984 isolated from oak limbs.</title>
        <authorList>
            <person name="Navarro D."/>
            <person name="Drula E."/>
            <person name="Chaduli D."/>
            <person name="Cazenave R."/>
            <person name="Ahrendt S."/>
            <person name="Wang J."/>
            <person name="Lipzen A."/>
            <person name="Daum C."/>
            <person name="Barry K."/>
            <person name="Grigoriev I.V."/>
            <person name="Favel A."/>
            <person name="Rosso M.N."/>
            <person name="Martin F."/>
        </authorList>
    </citation>
    <scope>NUCLEOTIDE SEQUENCE [LARGE SCALE GENOMIC DNA]</scope>
    <source>
        <strain evidence="2 3">CIRM-BRFM 2984</strain>
    </source>
</reference>
<feature type="region of interest" description="Disordered" evidence="1">
    <location>
        <begin position="23"/>
        <end position="50"/>
    </location>
</feature>
<accession>A0AAV9ZUL1</accession>
<comment type="caution">
    <text evidence="2">The sequence shown here is derived from an EMBL/GenBank/DDBJ whole genome shotgun (WGS) entry which is preliminary data.</text>
</comment>
<evidence type="ECO:0000313" key="2">
    <source>
        <dbReference type="EMBL" id="KAK6992440.1"/>
    </source>
</evidence>
<feature type="compositionally biased region" description="Acidic residues" evidence="1">
    <location>
        <begin position="39"/>
        <end position="48"/>
    </location>
</feature>
<name>A0AAV9ZUL1_9AGAR</name>